<dbReference type="Proteomes" id="UP001597641">
    <property type="component" value="Unassembled WGS sequence"/>
</dbReference>
<dbReference type="EMBL" id="JBHUOX010000009">
    <property type="protein sequence ID" value="MFD3001462.1"/>
    <property type="molecule type" value="Genomic_DNA"/>
</dbReference>
<protein>
    <submittedName>
        <fullName evidence="1">Uncharacterized protein</fullName>
    </submittedName>
</protein>
<evidence type="ECO:0000313" key="1">
    <source>
        <dbReference type="EMBL" id="MFD3001462.1"/>
    </source>
</evidence>
<reference evidence="2" key="1">
    <citation type="journal article" date="2019" name="Int. J. Syst. Evol. Microbiol.">
        <title>The Global Catalogue of Microorganisms (GCM) 10K type strain sequencing project: providing services to taxonomists for standard genome sequencing and annotation.</title>
        <authorList>
            <consortium name="The Broad Institute Genomics Platform"/>
            <consortium name="The Broad Institute Genome Sequencing Center for Infectious Disease"/>
            <person name="Wu L."/>
            <person name="Ma J."/>
        </authorList>
    </citation>
    <scope>NUCLEOTIDE SEQUENCE [LARGE SCALE GENOMIC DNA]</scope>
    <source>
        <strain evidence="2">KCTC 23984</strain>
    </source>
</reference>
<keyword evidence="2" id="KW-1185">Reference proteome</keyword>
<dbReference type="RefSeq" id="WP_377485581.1">
    <property type="nucleotide sequence ID" value="NZ_JBHUOX010000009.1"/>
</dbReference>
<organism evidence="1 2">
    <name type="scientific">Pontibacter toksunensis</name>
    <dbReference type="NCBI Taxonomy" id="1332631"/>
    <lineage>
        <taxon>Bacteria</taxon>
        <taxon>Pseudomonadati</taxon>
        <taxon>Bacteroidota</taxon>
        <taxon>Cytophagia</taxon>
        <taxon>Cytophagales</taxon>
        <taxon>Hymenobacteraceae</taxon>
        <taxon>Pontibacter</taxon>
    </lineage>
</organism>
<accession>A0ABW6BX05</accession>
<sequence>MLAAYYRFEVLPDDVKAKHKIRSKARLDCTVHSNPTGYKVLIDFINHKGQMYLFRIPANGFIKANTRRLAEWSLTNGSLNLSSIYIEDTDFPEYGYGYPNANRLKSNGDANPLFLYRNDCYLFLTNKDLSLIEVLVIAEGRNLVGAYYQRLIDVKLDQEIEQLREQAQPFFDYGNAL</sequence>
<comment type="caution">
    <text evidence="1">The sequence shown here is derived from an EMBL/GenBank/DDBJ whole genome shotgun (WGS) entry which is preliminary data.</text>
</comment>
<proteinExistence type="predicted"/>
<evidence type="ECO:0000313" key="2">
    <source>
        <dbReference type="Proteomes" id="UP001597641"/>
    </source>
</evidence>
<gene>
    <name evidence="1" type="ORF">ACFS7Z_13915</name>
</gene>
<name>A0ABW6BX05_9BACT</name>